<dbReference type="InterPro" id="IPR025497">
    <property type="entry name" value="PatA-like_N"/>
</dbReference>
<evidence type="ECO:0000313" key="6">
    <source>
        <dbReference type="Proteomes" id="UP000011682"/>
    </source>
</evidence>
<gene>
    <name evidence="5" type="ORF">D187_006913</name>
</gene>
<feature type="region of interest" description="Disordered" evidence="3">
    <location>
        <begin position="182"/>
        <end position="202"/>
    </location>
</feature>
<feature type="compositionally biased region" description="Basic and acidic residues" evidence="3">
    <location>
        <begin position="409"/>
        <end position="419"/>
    </location>
</feature>
<dbReference type="PANTHER" id="PTHR44591">
    <property type="entry name" value="STRESS RESPONSE REGULATOR PROTEIN 1"/>
    <property type="match status" value="1"/>
</dbReference>
<dbReference type="Pfam" id="PF14332">
    <property type="entry name" value="DUF4388"/>
    <property type="match status" value="1"/>
</dbReference>
<dbReference type="InterPro" id="IPR011006">
    <property type="entry name" value="CheY-like_superfamily"/>
</dbReference>
<dbReference type="RefSeq" id="WP_002622288.1">
    <property type="nucleotide sequence ID" value="NZ_ANAH02000064.1"/>
</dbReference>
<dbReference type="CDD" id="cd00156">
    <property type="entry name" value="REC"/>
    <property type="match status" value="1"/>
</dbReference>
<dbReference type="SUPFAM" id="SSF160246">
    <property type="entry name" value="EspE N-terminal domain-like"/>
    <property type="match status" value="1"/>
</dbReference>
<evidence type="ECO:0000313" key="5">
    <source>
        <dbReference type="EMBL" id="EPX57159.1"/>
    </source>
</evidence>
<dbReference type="InterPro" id="IPR001789">
    <property type="entry name" value="Sig_transdc_resp-reg_receiver"/>
</dbReference>
<evidence type="ECO:0000256" key="3">
    <source>
        <dbReference type="SAM" id="MobiDB-lite"/>
    </source>
</evidence>
<dbReference type="Proteomes" id="UP000011682">
    <property type="component" value="Unassembled WGS sequence"/>
</dbReference>
<feature type="region of interest" description="Disordered" evidence="3">
    <location>
        <begin position="399"/>
        <end position="432"/>
    </location>
</feature>
<dbReference type="InterPro" id="IPR037257">
    <property type="entry name" value="T2SS_E_N_sf"/>
</dbReference>
<name>S9Q775_CYSF2</name>
<evidence type="ECO:0000256" key="2">
    <source>
        <dbReference type="PROSITE-ProRule" id="PRU00169"/>
    </source>
</evidence>
<evidence type="ECO:0000256" key="1">
    <source>
        <dbReference type="ARBA" id="ARBA00022553"/>
    </source>
</evidence>
<feature type="region of interest" description="Disordered" evidence="3">
    <location>
        <begin position="232"/>
        <end position="387"/>
    </location>
</feature>
<dbReference type="Pfam" id="PF00072">
    <property type="entry name" value="Response_reg"/>
    <property type="match status" value="1"/>
</dbReference>
<accession>S9Q775</accession>
<dbReference type="Gene3D" id="3.40.50.2300">
    <property type="match status" value="1"/>
</dbReference>
<proteinExistence type="predicted"/>
<comment type="caution">
    <text evidence="5">The sequence shown here is derived from an EMBL/GenBank/DDBJ whole genome shotgun (WGS) entry which is preliminary data.</text>
</comment>
<dbReference type="EMBL" id="ANAH02000064">
    <property type="protein sequence ID" value="EPX57159.1"/>
    <property type="molecule type" value="Genomic_DNA"/>
</dbReference>
<dbReference type="PANTHER" id="PTHR44591:SF3">
    <property type="entry name" value="RESPONSE REGULATORY DOMAIN-CONTAINING PROTEIN"/>
    <property type="match status" value="1"/>
</dbReference>
<dbReference type="SMART" id="SM00448">
    <property type="entry name" value="REC"/>
    <property type="match status" value="1"/>
</dbReference>
<dbReference type="AlphaFoldDB" id="S9Q775"/>
<dbReference type="GO" id="GO:0000160">
    <property type="term" value="P:phosphorelay signal transduction system"/>
    <property type="evidence" value="ECO:0007669"/>
    <property type="project" value="InterPro"/>
</dbReference>
<keyword evidence="1 2" id="KW-0597">Phosphoprotein</keyword>
<keyword evidence="6" id="KW-1185">Reference proteome</keyword>
<feature type="compositionally biased region" description="Pro residues" evidence="3">
    <location>
        <begin position="191"/>
        <end position="200"/>
    </location>
</feature>
<dbReference type="PROSITE" id="PS50110">
    <property type="entry name" value="RESPONSE_REGULATORY"/>
    <property type="match status" value="1"/>
</dbReference>
<feature type="modified residue" description="4-aspartylphosphate" evidence="2">
    <location>
        <position position="52"/>
    </location>
</feature>
<evidence type="ECO:0000259" key="4">
    <source>
        <dbReference type="PROSITE" id="PS50110"/>
    </source>
</evidence>
<organism evidence="5 6">
    <name type="scientific">Cystobacter fuscus (strain ATCC 25194 / DSM 2262 / NBRC 100088 / M29)</name>
    <dbReference type="NCBI Taxonomy" id="1242864"/>
    <lineage>
        <taxon>Bacteria</taxon>
        <taxon>Pseudomonadati</taxon>
        <taxon>Myxococcota</taxon>
        <taxon>Myxococcia</taxon>
        <taxon>Myxococcales</taxon>
        <taxon>Cystobacterineae</taxon>
        <taxon>Archangiaceae</taxon>
        <taxon>Cystobacter</taxon>
    </lineage>
</organism>
<feature type="compositionally biased region" description="Acidic residues" evidence="3">
    <location>
        <begin position="243"/>
        <end position="266"/>
    </location>
</feature>
<dbReference type="eggNOG" id="COG0784">
    <property type="taxonomic scope" value="Bacteria"/>
</dbReference>
<feature type="compositionally biased region" description="Low complexity" evidence="3">
    <location>
        <begin position="420"/>
        <end position="432"/>
    </location>
</feature>
<feature type="domain" description="Response regulatory" evidence="4">
    <location>
        <begin position="3"/>
        <end position="117"/>
    </location>
</feature>
<dbReference type="SUPFAM" id="SSF52172">
    <property type="entry name" value="CheY-like"/>
    <property type="match status" value="1"/>
</dbReference>
<dbReference type="eggNOG" id="COG0745">
    <property type="taxonomic scope" value="Bacteria"/>
</dbReference>
<protein>
    <recommendedName>
        <fullName evidence="4">Response regulatory domain-containing protein</fullName>
    </recommendedName>
</protein>
<sequence>MARLLIVEDHPELASLMVAAAESRGHEATAVHTGEAALALVRPHAFEAAVVDLLLPDMRGSAVLSALRDNAIPAIAVSGVFKGDRFAREATEVYGARAFFEKPFELLHLLEYVEQLCGLDSPPPAPPSDDDSDEVVVFEDATLMELDDEPGFAVTEEDEPLFAPAEPSSPVIPGLTVIEEAGDPLSDERPLPPPLPPAPPRSSYVESAPAFVRETPITLRTVELAGLVDLSSLESPDAREEPLVPEEPPEEELQELEMLDPEDEEPLPATTVPVDEYAPLEEPGPDTAPPPTPAISSEELQALEALGADEGPPPTPSISSEELQALEALGADEAPPPTPTISSEELQALETLGPAEQPSHPEPSAEEHQALEALGPTEESPSTSVVSAEELQALEALGPAEEPPFPEPSVHDLPPRETSAEPLEPEPGLALPFGEREKVWSKTPSTAPRTRAPPAWSLSGNLKDTSVPRLLNAYYEARHSGELKLRQGTTQKVVYFEAGRPVYAASNLAPERFLRFCVRRGVVSEAQAQAAFALAREQNLRSSEALARLGFVDARRRQQVLEEQVKEVLWSTFPWTEGAYGFSALRPPSAGRVALSLFPGDLILEGIQRSEPLVALRQHMPRSRRLFPSAAPPYALHELKLKGQQALLLAYADGTKTVEDLLTLTELPEREGLATLRGLELLGVLEERREEPGSRRRISFGL</sequence>
<dbReference type="InterPro" id="IPR050595">
    <property type="entry name" value="Bact_response_regulator"/>
</dbReference>
<reference evidence="5" key="1">
    <citation type="submission" date="2013-05" db="EMBL/GenBank/DDBJ databases">
        <title>Genome assembly of Cystobacter fuscus DSM 2262.</title>
        <authorList>
            <person name="Sharma G."/>
            <person name="Khatri I."/>
            <person name="Kaur C."/>
            <person name="Mayilraj S."/>
            <person name="Subramanian S."/>
        </authorList>
    </citation>
    <scope>NUCLEOTIDE SEQUENCE [LARGE SCALE GENOMIC DNA]</scope>
    <source>
        <strain evidence="5">DSM 2262</strain>
    </source>
</reference>